<evidence type="ECO:0000313" key="2">
    <source>
        <dbReference type="Proteomes" id="UP000320762"/>
    </source>
</evidence>
<sequence length="376" mass="43245">RPRECLFHGLPTELLCAIFMMCGEIDDFSVYPRDPSLDPYLLYPKPIRYSQTTILLGYVCSRWLTVTRGCPQLWTMVDLPFPQRRDVTVLALCLHYSAGLPMTLHIVDDERYPVKDRNLDVWRRFVRIVASAAQRWTGIHISIRAKNLRATLRLWDVFYASSALRAVRWHNIVVDVHAHAHTLRHLTYVSVNHILSLHVMELFRACPRLQVFEGTIVPPRSFLFGREADTRVPALATPITLPHLRILMLSGGDMPDLASLFDGLMVPLLDRLDLGTTNMQAHAIECMLKRSSARLFMLTLRHISSGKRNIERIKALLRCPALQQLKIFLYQPYHDSDFDLRPCVPPNVVLYTSVYQHADDTYHLATTGRKEGNRIL</sequence>
<dbReference type="InterPro" id="IPR032675">
    <property type="entry name" value="LRR_dom_sf"/>
</dbReference>
<comment type="caution">
    <text evidence="1">The sequence shown here is derived from an EMBL/GenBank/DDBJ whole genome shotgun (WGS) entry which is preliminary data.</text>
</comment>
<proteinExistence type="predicted"/>
<dbReference type="AlphaFoldDB" id="A0A550D064"/>
<keyword evidence="2" id="KW-1185">Reference proteome</keyword>
<dbReference type="OrthoDB" id="2919606at2759"/>
<name>A0A550D064_9AGAR</name>
<accession>A0A550D064</accession>
<dbReference type="Gene3D" id="3.80.10.10">
    <property type="entry name" value="Ribonuclease Inhibitor"/>
    <property type="match status" value="1"/>
</dbReference>
<gene>
    <name evidence="1" type="ORF">BD626DRAFT_392188</name>
</gene>
<reference evidence="1 2" key="1">
    <citation type="journal article" date="2019" name="New Phytol.">
        <title>Comparative genomics reveals unique wood-decay strategies and fruiting body development in the Schizophyllaceae.</title>
        <authorList>
            <person name="Almasi E."/>
            <person name="Sahu N."/>
            <person name="Krizsan K."/>
            <person name="Balint B."/>
            <person name="Kovacs G.M."/>
            <person name="Kiss B."/>
            <person name="Cseklye J."/>
            <person name="Drula E."/>
            <person name="Henrissat B."/>
            <person name="Nagy I."/>
            <person name="Chovatia M."/>
            <person name="Adam C."/>
            <person name="LaButti K."/>
            <person name="Lipzen A."/>
            <person name="Riley R."/>
            <person name="Grigoriev I.V."/>
            <person name="Nagy L.G."/>
        </authorList>
    </citation>
    <scope>NUCLEOTIDE SEQUENCE [LARGE SCALE GENOMIC DNA]</scope>
    <source>
        <strain evidence="1 2">NL-1724</strain>
    </source>
</reference>
<organism evidence="1 2">
    <name type="scientific">Schizophyllum amplum</name>
    <dbReference type="NCBI Taxonomy" id="97359"/>
    <lineage>
        <taxon>Eukaryota</taxon>
        <taxon>Fungi</taxon>
        <taxon>Dikarya</taxon>
        <taxon>Basidiomycota</taxon>
        <taxon>Agaricomycotina</taxon>
        <taxon>Agaricomycetes</taxon>
        <taxon>Agaricomycetidae</taxon>
        <taxon>Agaricales</taxon>
        <taxon>Schizophyllaceae</taxon>
        <taxon>Schizophyllum</taxon>
    </lineage>
</organism>
<dbReference type="EMBL" id="VDMD01000001">
    <property type="protein sequence ID" value="TRM70429.1"/>
    <property type="molecule type" value="Genomic_DNA"/>
</dbReference>
<protein>
    <submittedName>
        <fullName evidence="1">Uncharacterized protein</fullName>
    </submittedName>
</protein>
<evidence type="ECO:0000313" key="1">
    <source>
        <dbReference type="EMBL" id="TRM70429.1"/>
    </source>
</evidence>
<feature type="non-terminal residue" evidence="1">
    <location>
        <position position="1"/>
    </location>
</feature>
<dbReference type="Proteomes" id="UP000320762">
    <property type="component" value="Unassembled WGS sequence"/>
</dbReference>